<dbReference type="InterPro" id="IPR000257">
    <property type="entry name" value="Uroporphyrinogen_deCOase"/>
</dbReference>
<dbReference type="Gene3D" id="3.20.20.210">
    <property type="match status" value="1"/>
</dbReference>
<dbReference type="Proteomes" id="UP000663499">
    <property type="component" value="Chromosome"/>
</dbReference>
<sequence length="381" mass="44426">MTNQQEQRNQLFRDIWQGKRPARVPIQAGVTEDFAVDYLGYNAKRDLYNPKLTYEMADKMAELIDADTLPMAPFSQAAIYRYVKQAFMVPGADGFFQHPNIAPMEYNEYPEFIKDPFEFIVKKIQPRVFGILQDDPEFGQLKINVARTVLKSKFIGLGPNLADKHQRANILQSPIILWAPFDFIADYIRSFSTILSDIRRNPEWVIQACEAACDYQIEQVKMLPKPDPDKITTLLMPLHMAPFMKPKDFEKFYWPSYRRSVEEFQKLGFNISTYAEEDWTPHLDAFNDLPGRCCIQFEYPHPQDVVDKISKKHIFSTMYPTALLREGTKQQCIDKAKEYLDILMPGGNYIFAPQKVPLRRNDIKIENLQSVIEFVRVYGEY</sequence>
<protein>
    <recommendedName>
        <fullName evidence="1">Uroporphyrinogen decarboxylase (URO-D) domain-containing protein</fullName>
    </recommendedName>
</protein>
<evidence type="ECO:0000313" key="2">
    <source>
        <dbReference type="EMBL" id="QSX08138.1"/>
    </source>
</evidence>
<evidence type="ECO:0000313" key="3">
    <source>
        <dbReference type="Proteomes" id="UP000663499"/>
    </source>
</evidence>
<dbReference type="KEGG" id="alka:J0B03_10085"/>
<dbReference type="SUPFAM" id="SSF51726">
    <property type="entry name" value="UROD/MetE-like"/>
    <property type="match status" value="1"/>
</dbReference>
<dbReference type="EMBL" id="CP071444">
    <property type="protein sequence ID" value="QSX08138.1"/>
    <property type="molecule type" value="Genomic_DNA"/>
</dbReference>
<dbReference type="Pfam" id="PF01208">
    <property type="entry name" value="URO-D"/>
    <property type="match status" value="1"/>
</dbReference>
<reference evidence="2" key="1">
    <citation type="submission" date="2021-03" db="EMBL/GenBank/DDBJ databases">
        <title>Alkalibacter marinus sp. nov., isolated from tidal flat sediment.</title>
        <authorList>
            <person name="Namirimu T."/>
            <person name="Yang J.-A."/>
            <person name="Yang S.-H."/>
            <person name="Kim Y.-J."/>
            <person name="Kwon K.K."/>
        </authorList>
    </citation>
    <scope>NUCLEOTIDE SEQUENCE</scope>
    <source>
        <strain evidence="2">ES005</strain>
    </source>
</reference>
<keyword evidence="3" id="KW-1185">Reference proteome</keyword>
<dbReference type="AlphaFoldDB" id="A0A975AHL4"/>
<dbReference type="GO" id="GO:0004853">
    <property type="term" value="F:uroporphyrinogen decarboxylase activity"/>
    <property type="evidence" value="ECO:0007669"/>
    <property type="project" value="InterPro"/>
</dbReference>
<accession>A0A975AHL4</accession>
<feature type="domain" description="Uroporphyrinogen decarboxylase (URO-D)" evidence="1">
    <location>
        <begin position="179"/>
        <end position="375"/>
    </location>
</feature>
<evidence type="ECO:0000259" key="1">
    <source>
        <dbReference type="Pfam" id="PF01208"/>
    </source>
</evidence>
<name>A0A975AHL4_9FIRM</name>
<dbReference type="InterPro" id="IPR038071">
    <property type="entry name" value="UROD/MetE-like_sf"/>
</dbReference>
<dbReference type="RefSeq" id="WP_207299480.1">
    <property type="nucleotide sequence ID" value="NZ_CP071444.1"/>
</dbReference>
<proteinExistence type="predicted"/>
<dbReference type="GO" id="GO:0006779">
    <property type="term" value="P:porphyrin-containing compound biosynthetic process"/>
    <property type="evidence" value="ECO:0007669"/>
    <property type="project" value="InterPro"/>
</dbReference>
<gene>
    <name evidence="2" type="ORF">J0B03_10085</name>
</gene>
<organism evidence="2 3">
    <name type="scientific">Alkalibacter rhizosphaerae</name>
    <dbReference type="NCBI Taxonomy" id="2815577"/>
    <lineage>
        <taxon>Bacteria</taxon>
        <taxon>Bacillati</taxon>
        <taxon>Bacillota</taxon>
        <taxon>Clostridia</taxon>
        <taxon>Eubacteriales</taxon>
        <taxon>Eubacteriaceae</taxon>
        <taxon>Alkalibacter</taxon>
    </lineage>
</organism>